<sequence length="501" mass="54875">MARAPDVIVDGSPLDAPTINVALRVGWLLRTCRLNSRLEHSVSGHSFAASLGVGPAMVTKWEKGSDSIDAGAIAGYERLVEAPAGTLRGLVETTRRYFRQPVGGRLAETPVTEELDDVSELVRPAMTGHPSGLDWMHLADALAADGPLRVPDFVAAPVMDRLADELCRSVGGAFLTRYEALVRLRTGPYGLTVLRTLLDRALARDTQAAVALLNVAAHQPTAELFVDMTRLLLDSREVVFYGAAQALVTMAVLGGIPKDRMRDTVPRLADAYNALADDPGRHHHISGMLRNLPPGVLETARPDLQRPLSPVTEHYRHSREAGSVAPIAHEVAEAVKAELPSPVDLMLERLLHEAMFDPRWPKAHIATMFLSVVPYADLIASRMVEVAHTHESPDVRAAAMLLVMRLDRPGFHHQVEPWVDGPDEQMRRAALVTLGRTSDELDPTMLEKLVVEDWSTARLALYAAGMGRSPLLAEWAQDPAKTEQVRSGARWWLRHGGRITD</sequence>
<gene>
    <name evidence="1" type="ORF">D9V37_18940</name>
</gene>
<dbReference type="InterPro" id="IPR011989">
    <property type="entry name" value="ARM-like"/>
</dbReference>
<dbReference type="EMBL" id="RDBE01000010">
    <property type="protein sequence ID" value="RLV48154.1"/>
    <property type="molecule type" value="Genomic_DNA"/>
</dbReference>
<name>A0A3L8NZ26_9ACTN</name>
<evidence type="ECO:0000313" key="1">
    <source>
        <dbReference type="EMBL" id="RLV48154.1"/>
    </source>
</evidence>
<accession>A0A3L8NZ26</accession>
<comment type="caution">
    <text evidence="1">The sequence shown here is derived from an EMBL/GenBank/DDBJ whole genome shotgun (WGS) entry which is preliminary data.</text>
</comment>
<dbReference type="RefSeq" id="WP_121807659.1">
    <property type="nucleotide sequence ID" value="NZ_RDBE01000010.1"/>
</dbReference>
<dbReference type="InterPro" id="IPR016024">
    <property type="entry name" value="ARM-type_fold"/>
</dbReference>
<protein>
    <submittedName>
        <fullName evidence="1">Uncharacterized protein</fullName>
    </submittedName>
</protein>
<dbReference type="OrthoDB" id="3803328at2"/>
<dbReference type="SUPFAM" id="SSF48371">
    <property type="entry name" value="ARM repeat"/>
    <property type="match status" value="1"/>
</dbReference>
<dbReference type="AlphaFoldDB" id="A0A3L8NZ26"/>
<dbReference type="Proteomes" id="UP000281708">
    <property type="component" value="Unassembled WGS sequence"/>
</dbReference>
<dbReference type="Gene3D" id="1.25.10.10">
    <property type="entry name" value="Leucine-rich Repeat Variant"/>
    <property type="match status" value="1"/>
</dbReference>
<proteinExistence type="predicted"/>
<organism evidence="1 2">
    <name type="scientific">Nocardioides mangrovicus</name>
    <dbReference type="NCBI Taxonomy" id="2478913"/>
    <lineage>
        <taxon>Bacteria</taxon>
        <taxon>Bacillati</taxon>
        <taxon>Actinomycetota</taxon>
        <taxon>Actinomycetes</taxon>
        <taxon>Propionibacteriales</taxon>
        <taxon>Nocardioidaceae</taxon>
        <taxon>Nocardioides</taxon>
    </lineage>
</organism>
<keyword evidence="2" id="KW-1185">Reference proteome</keyword>
<reference evidence="1 2" key="1">
    <citation type="submission" date="2018-10" db="EMBL/GenBank/DDBJ databases">
        <title>Marmoricola sp. 4Q3S-7 whole genome shotgun sequence.</title>
        <authorList>
            <person name="Li F."/>
        </authorList>
    </citation>
    <scope>NUCLEOTIDE SEQUENCE [LARGE SCALE GENOMIC DNA]</scope>
    <source>
        <strain evidence="1 2">4Q3S-7</strain>
    </source>
</reference>
<evidence type="ECO:0000313" key="2">
    <source>
        <dbReference type="Proteomes" id="UP000281708"/>
    </source>
</evidence>